<keyword evidence="1" id="KW-0175">Coiled coil</keyword>
<organism evidence="2">
    <name type="scientific">Rhodanobacter sp. IGA1.0</name>
    <dbReference type="NCBI Taxonomy" id="3158582"/>
    <lineage>
        <taxon>Bacteria</taxon>
        <taxon>Pseudomonadati</taxon>
        <taxon>Pseudomonadota</taxon>
        <taxon>Gammaproteobacteria</taxon>
        <taxon>Lysobacterales</taxon>
        <taxon>Rhodanobacteraceae</taxon>
        <taxon>Rhodanobacter</taxon>
    </lineage>
</organism>
<dbReference type="RefSeq" id="WP_007804203.1">
    <property type="nucleotide sequence ID" value="NZ_CP157948.1"/>
</dbReference>
<proteinExistence type="predicted"/>
<dbReference type="AlphaFoldDB" id="A0AAU7QRP0"/>
<evidence type="ECO:0000256" key="1">
    <source>
        <dbReference type="SAM" id="Coils"/>
    </source>
</evidence>
<name>A0AAU7QRP0_9GAMM</name>
<sequence>MQVQDHAEIVHLLAELRMEHRDLDAAIDQLASAIGRDELQLTRLKKRKLLLKDHIARLESKLIPDLDA</sequence>
<dbReference type="Gene3D" id="6.10.280.50">
    <property type="match status" value="1"/>
</dbReference>
<dbReference type="Pfam" id="PF04325">
    <property type="entry name" value="DUF465"/>
    <property type="match status" value="1"/>
</dbReference>
<feature type="coiled-coil region" evidence="1">
    <location>
        <begin position="13"/>
        <end position="61"/>
    </location>
</feature>
<protein>
    <submittedName>
        <fullName evidence="2">DUF465 domain-containing protein</fullName>
    </submittedName>
</protein>
<gene>
    <name evidence="2" type="ORF">ABNK63_01725</name>
</gene>
<dbReference type="InterPro" id="IPR038444">
    <property type="entry name" value="DUF465_sf"/>
</dbReference>
<accession>A0AAU7QRP0</accession>
<reference evidence="2" key="1">
    <citation type="submission" date="2024-06" db="EMBL/GenBank/DDBJ databases">
        <authorList>
            <person name="Sun Y."/>
        </authorList>
    </citation>
    <scope>NUCLEOTIDE SEQUENCE</scope>
    <source>
        <strain evidence="2">IGA1.0</strain>
    </source>
</reference>
<evidence type="ECO:0000313" key="2">
    <source>
        <dbReference type="EMBL" id="XBS91664.1"/>
    </source>
</evidence>
<dbReference type="InterPro" id="IPR007420">
    <property type="entry name" value="DUF465"/>
</dbReference>
<dbReference type="EMBL" id="CP157948">
    <property type="protein sequence ID" value="XBS91664.1"/>
    <property type="molecule type" value="Genomic_DNA"/>
</dbReference>